<dbReference type="GO" id="GO:0006567">
    <property type="term" value="P:L-threonine catabolic process"/>
    <property type="evidence" value="ECO:0007669"/>
    <property type="project" value="TreeGrafter"/>
</dbReference>
<accession>A0AAN9BXI5</accession>
<name>A0AAN9BXI5_9CAEN</name>
<keyword evidence="3" id="KW-0663">Pyridoxal phosphate</keyword>
<dbReference type="EMBL" id="JBAMIC010000002">
    <property type="protein sequence ID" value="KAK7111445.1"/>
    <property type="molecule type" value="Genomic_DNA"/>
</dbReference>
<dbReference type="Gene3D" id="3.90.1150.10">
    <property type="entry name" value="Aspartate Aminotransferase, domain 1"/>
    <property type="match status" value="1"/>
</dbReference>
<evidence type="ECO:0000313" key="7">
    <source>
        <dbReference type="EMBL" id="KAK7111445.1"/>
    </source>
</evidence>
<dbReference type="PANTHER" id="PTHR48097:SF9">
    <property type="entry name" value="L-THREONINE ALDOLASE"/>
    <property type="match status" value="1"/>
</dbReference>
<dbReference type="InterPro" id="IPR015421">
    <property type="entry name" value="PyrdxlP-dep_Trfase_major"/>
</dbReference>
<evidence type="ECO:0000256" key="1">
    <source>
        <dbReference type="ARBA" id="ARBA00001933"/>
    </source>
</evidence>
<dbReference type="CDD" id="cd06502">
    <property type="entry name" value="TA_like"/>
    <property type="match status" value="1"/>
</dbReference>
<comment type="cofactor">
    <cofactor evidence="1">
        <name>pyridoxal 5'-phosphate</name>
        <dbReference type="ChEBI" id="CHEBI:597326"/>
    </cofactor>
</comment>
<evidence type="ECO:0000256" key="3">
    <source>
        <dbReference type="ARBA" id="ARBA00022898"/>
    </source>
</evidence>
<evidence type="ECO:0000256" key="4">
    <source>
        <dbReference type="ARBA" id="ARBA00023239"/>
    </source>
</evidence>
<dbReference type="FunFam" id="3.90.1150.10:FF:000041">
    <property type="entry name" value="Low-specificity L-threonine aldolase"/>
    <property type="match status" value="1"/>
</dbReference>
<dbReference type="InterPro" id="IPR015424">
    <property type="entry name" value="PyrdxlP-dep_Trfase"/>
</dbReference>
<dbReference type="InterPro" id="IPR015422">
    <property type="entry name" value="PyrdxlP-dep_Trfase_small"/>
</dbReference>
<evidence type="ECO:0000259" key="6">
    <source>
        <dbReference type="Pfam" id="PF01212"/>
    </source>
</evidence>
<gene>
    <name evidence="7" type="ORF">V1264_011076</name>
</gene>
<proteinExistence type="inferred from homology"/>
<dbReference type="InterPro" id="IPR001597">
    <property type="entry name" value="ArAA_b-elim_lyase/Thr_aldolase"/>
</dbReference>
<dbReference type="InterPro" id="IPR023603">
    <property type="entry name" value="Low_specificity_L-TA-like"/>
</dbReference>
<organism evidence="7 8">
    <name type="scientific">Littorina saxatilis</name>
    <dbReference type="NCBI Taxonomy" id="31220"/>
    <lineage>
        <taxon>Eukaryota</taxon>
        <taxon>Metazoa</taxon>
        <taxon>Spiralia</taxon>
        <taxon>Lophotrochozoa</taxon>
        <taxon>Mollusca</taxon>
        <taxon>Gastropoda</taxon>
        <taxon>Caenogastropoda</taxon>
        <taxon>Littorinimorpha</taxon>
        <taxon>Littorinoidea</taxon>
        <taxon>Littorinidae</taxon>
        <taxon>Littorina</taxon>
    </lineage>
</organism>
<keyword evidence="8" id="KW-1185">Reference proteome</keyword>
<feature type="modified residue" description="N6-(pyridoxal phosphate)lysine" evidence="5">
    <location>
        <position position="220"/>
    </location>
</feature>
<feature type="domain" description="Aromatic amino acid beta-eliminating lyase/threonine aldolase" evidence="6">
    <location>
        <begin position="21"/>
        <end position="300"/>
    </location>
</feature>
<dbReference type="Proteomes" id="UP001374579">
    <property type="component" value="Unassembled WGS sequence"/>
</dbReference>
<dbReference type="FunFam" id="3.40.640.10:FF:000030">
    <property type="entry name" value="Low-specificity L-threonine aldolase"/>
    <property type="match status" value="1"/>
</dbReference>
<evidence type="ECO:0000313" key="8">
    <source>
        <dbReference type="Proteomes" id="UP001374579"/>
    </source>
</evidence>
<dbReference type="NCBIfam" id="NF041359">
    <property type="entry name" value="GntG_guanitoxin"/>
    <property type="match status" value="1"/>
</dbReference>
<dbReference type="Gene3D" id="3.40.640.10">
    <property type="entry name" value="Type I PLP-dependent aspartate aminotransferase-like (Major domain)"/>
    <property type="match status" value="1"/>
</dbReference>
<dbReference type="AlphaFoldDB" id="A0AAN9BXI5"/>
<dbReference type="GO" id="GO:0005829">
    <property type="term" value="C:cytosol"/>
    <property type="evidence" value="ECO:0007669"/>
    <property type="project" value="TreeGrafter"/>
</dbReference>
<sequence>MVRSYYMSAKTGKDDDVYVVNLRSDTFTVPTPAMREAMVTAPLGDDVYGEDPTVNKLQEECAELLGQEAALLVPTGTMGNICAILTHCTRRFEEVLLGDQSHIYLYEVGGISTLAGVQPRPVKNNLDGTLDLDDLQSKIRSRGDPHFPWTRVVCLENSQNKCGGSVLSLNFIKQVWKIADANNLVMHLDGARVMNAAAALQVPPSHITQHFDSISMCFSKGLSCPVGSILAGSKDFITRALWARKALGGGMRQAGVIAAPMRIALKEIVPQLKDDHARAKKIAQAVADLGNGSVLSADMNAIQTNIIMLQTTRSDITAAQVCQRLMQIPDAEVAALGEKIALETVPFSETTLRFVTYHGITDQDVDKAIKKLQYVLKEMATT</sequence>
<comment type="similarity">
    <text evidence="2">Belongs to the threonine aldolase family.</text>
</comment>
<protein>
    <recommendedName>
        <fullName evidence="6">Aromatic amino acid beta-eliminating lyase/threonine aldolase domain-containing protein</fullName>
    </recommendedName>
</protein>
<evidence type="ECO:0000256" key="5">
    <source>
        <dbReference type="PIRSR" id="PIRSR017617-1"/>
    </source>
</evidence>
<reference evidence="7 8" key="1">
    <citation type="submission" date="2024-02" db="EMBL/GenBank/DDBJ databases">
        <title>Chromosome-scale genome assembly of the rough periwinkle Littorina saxatilis.</title>
        <authorList>
            <person name="De Jode A."/>
            <person name="Faria R."/>
            <person name="Formenti G."/>
            <person name="Sims Y."/>
            <person name="Smith T.P."/>
            <person name="Tracey A."/>
            <person name="Wood J.M.D."/>
            <person name="Zagrodzka Z.B."/>
            <person name="Johannesson K."/>
            <person name="Butlin R.K."/>
            <person name="Leder E.H."/>
        </authorList>
    </citation>
    <scope>NUCLEOTIDE SEQUENCE [LARGE SCALE GENOMIC DNA]</scope>
    <source>
        <strain evidence="7">Snail1</strain>
        <tissue evidence="7">Muscle</tissue>
    </source>
</reference>
<keyword evidence="4" id="KW-0456">Lyase</keyword>
<dbReference type="Pfam" id="PF01212">
    <property type="entry name" value="Beta_elim_lyase"/>
    <property type="match status" value="1"/>
</dbReference>
<dbReference type="GO" id="GO:0006545">
    <property type="term" value="P:glycine biosynthetic process"/>
    <property type="evidence" value="ECO:0007669"/>
    <property type="project" value="TreeGrafter"/>
</dbReference>
<dbReference type="GO" id="GO:0008732">
    <property type="term" value="F:L-allo-threonine aldolase activity"/>
    <property type="evidence" value="ECO:0007669"/>
    <property type="project" value="TreeGrafter"/>
</dbReference>
<comment type="caution">
    <text evidence="7">The sequence shown here is derived from an EMBL/GenBank/DDBJ whole genome shotgun (WGS) entry which is preliminary data.</text>
</comment>
<dbReference type="PANTHER" id="PTHR48097">
    <property type="entry name" value="L-THREONINE ALDOLASE-RELATED"/>
    <property type="match status" value="1"/>
</dbReference>
<dbReference type="PIRSF" id="PIRSF017617">
    <property type="entry name" value="Thr_aldolase"/>
    <property type="match status" value="1"/>
</dbReference>
<evidence type="ECO:0000256" key="2">
    <source>
        <dbReference type="ARBA" id="ARBA00006966"/>
    </source>
</evidence>
<dbReference type="SUPFAM" id="SSF53383">
    <property type="entry name" value="PLP-dependent transferases"/>
    <property type="match status" value="1"/>
</dbReference>